<dbReference type="GO" id="GO:0006310">
    <property type="term" value="P:DNA recombination"/>
    <property type="evidence" value="ECO:0007669"/>
    <property type="project" value="InterPro"/>
</dbReference>
<organism evidence="7 8">
    <name type="scientific">Hathewaya proteolytica DSM 3090</name>
    <dbReference type="NCBI Taxonomy" id="1121331"/>
    <lineage>
        <taxon>Bacteria</taxon>
        <taxon>Bacillati</taxon>
        <taxon>Bacillota</taxon>
        <taxon>Clostridia</taxon>
        <taxon>Eubacteriales</taxon>
        <taxon>Clostridiaceae</taxon>
        <taxon>Hathewaya</taxon>
    </lineage>
</organism>
<keyword evidence="3" id="KW-0378">Hydrolase</keyword>
<dbReference type="InterPro" id="IPR006345">
    <property type="entry name" value="RecD2"/>
</dbReference>
<dbReference type="GO" id="GO:0017116">
    <property type="term" value="F:single-stranded DNA helicase activity"/>
    <property type="evidence" value="ECO:0007669"/>
    <property type="project" value="TreeGrafter"/>
</dbReference>
<dbReference type="CDD" id="cd17933">
    <property type="entry name" value="DEXSc_RecD-like"/>
    <property type="match status" value="1"/>
</dbReference>
<feature type="coiled-coil region" evidence="4">
    <location>
        <begin position="295"/>
        <end position="322"/>
    </location>
</feature>
<comment type="function">
    <text evidence="3">DNA-dependent ATPase and ATP-dependent 5'-3' DNA helicase. Has no activity on blunt DNA or DNA with 3'-overhangs, requires at least 10 bases of 5'-ssDNA for helicase activity.</text>
</comment>
<dbReference type="Gene3D" id="1.10.10.2220">
    <property type="match status" value="1"/>
</dbReference>
<dbReference type="InterPro" id="IPR027785">
    <property type="entry name" value="UvrD-like_helicase_C"/>
</dbReference>
<dbReference type="Pfam" id="PF18335">
    <property type="entry name" value="SH3_13"/>
    <property type="match status" value="1"/>
</dbReference>
<protein>
    <recommendedName>
        <fullName evidence="3">ATP-dependent RecD2 DNA helicase</fullName>
        <ecNumber evidence="3">5.6.2.3</ecNumber>
    </recommendedName>
    <alternativeName>
        <fullName evidence="3">DNA 5'-3' helicase subunit RecD2</fullName>
    </alternativeName>
</protein>
<dbReference type="GO" id="GO:0016887">
    <property type="term" value="F:ATP hydrolysis activity"/>
    <property type="evidence" value="ECO:0007669"/>
    <property type="project" value="RHEA"/>
</dbReference>
<dbReference type="AlphaFoldDB" id="A0A1M6LYR5"/>
<dbReference type="HAMAP" id="MF_01488">
    <property type="entry name" value="RecD2"/>
    <property type="match status" value="1"/>
</dbReference>
<keyword evidence="2 3" id="KW-0067">ATP-binding</keyword>
<dbReference type="CDD" id="cd18809">
    <property type="entry name" value="SF1_C_RecD"/>
    <property type="match status" value="1"/>
</dbReference>
<dbReference type="SMART" id="SM00278">
    <property type="entry name" value="HhH1"/>
    <property type="match status" value="3"/>
</dbReference>
<dbReference type="InterPro" id="IPR027417">
    <property type="entry name" value="P-loop_NTPase"/>
</dbReference>
<feature type="domain" description="Helix-hairpin-helix DNA-binding motif class 1" evidence="5">
    <location>
        <begin position="82"/>
        <end position="103"/>
    </location>
</feature>
<feature type="domain" description="Helix-hairpin-helix DNA-binding motif class 1" evidence="5">
    <location>
        <begin position="181"/>
        <end position="200"/>
    </location>
</feature>
<evidence type="ECO:0000313" key="7">
    <source>
        <dbReference type="EMBL" id="SHJ76359.1"/>
    </source>
</evidence>
<feature type="domain" description="Helix-hairpin-helix DNA-binding motif class 1" evidence="5">
    <location>
        <begin position="117"/>
        <end position="136"/>
    </location>
</feature>
<dbReference type="Gene3D" id="3.40.50.300">
    <property type="entry name" value="P-loop containing nucleotide triphosphate hydrolases"/>
    <property type="match status" value="2"/>
</dbReference>
<evidence type="ECO:0000313" key="8">
    <source>
        <dbReference type="Proteomes" id="UP000183952"/>
    </source>
</evidence>
<dbReference type="InterPro" id="IPR003583">
    <property type="entry name" value="Hlx-hairpin-Hlx_DNA-bd_motif"/>
</dbReference>
<feature type="domain" description="AAA+ ATPase" evidence="6">
    <location>
        <begin position="333"/>
        <end position="518"/>
    </location>
</feature>
<dbReference type="SMART" id="SM00382">
    <property type="entry name" value="AAA"/>
    <property type="match status" value="1"/>
</dbReference>
<comment type="catalytic activity">
    <reaction evidence="3">
        <text>ATP + H2O = ADP + phosphate + H(+)</text>
        <dbReference type="Rhea" id="RHEA:13065"/>
        <dbReference type="ChEBI" id="CHEBI:15377"/>
        <dbReference type="ChEBI" id="CHEBI:15378"/>
        <dbReference type="ChEBI" id="CHEBI:30616"/>
        <dbReference type="ChEBI" id="CHEBI:43474"/>
        <dbReference type="ChEBI" id="CHEBI:456216"/>
        <dbReference type="EC" id="5.6.2.3"/>
    </reaction>
</comment>
<evidence type="ECO:0000256" key="4">
    <source>
        <dbReference type="SAM" id="Coils"/>
    </source>
</evidence>
<evidence type="ECO:0000256" key="1">
    <source>
        <dbReference type="ARBA" id="ARBA00022741"/>
    </source>
</evidence>
<evidence type="ECO:0000256" key="3">
    <source>
        <dbReference type="HAMAP-Rule" id="MF_01488"/>
    </source>
</evidence>
<keyword evidence="3" id="KW-0413">Isomerase</keyword>
<dbReference type="RefSeq" id="WP_072902737.1">
    <property type="nucleotide sequence ID" value="NZ_FRAD01000006.1"/>
</dbReference>
<feature type="binding site" evidence="3">
    <location>
        <begin position="344"/>
        <end position="348"/>
    </location>
    <ligand>
        <name>ATP</name>
        <dbReference type="ChEBI" id="CHEBI:30616"/>
    </ligand>
</feature>
<dbReference type="Gene3D" id="2.30.30.940">
    <property type="match status" value="1"/>
</dbReference>
<dbReference type="InterPro" id="IPR029493">
    <property type="entry name" value="RecD2-like_HHH"/>
</dbReference>
<proteinExistence type="inferred from homology"/>
<evidence type="ECO:0000259" key="6">
    <source>
        <dbReference type="SMART" id="SM00382"/>
    </source>
</evidence>
<keyword evidence="1 3" id="KW-0547">Nucleotide-binding</keyword>
<sequence length="737" mass="83178">MEEIIGNVESIIFKNEENGYVIAKLRLDNSQIETFVGTIPYISEGQRVKLTGKMIVHQRFGKQLKVEACEELKPDTLLGIEKYLSSGIINGIGPVTAKKIVEHFGEETLDILDYNLDRLNEIEGIGSKKIKLIYESYAKQREVRNVMIFLQPYGMTANQCVKVYNMYGLDGIEIIKNNPYKLVDDIDGVGFKTADKIALNLGIDKESPFRVSTGISYVVNEFCAMGNTYIPMEKLIENAMKKLNVSKQVVEENIFKATMEGRIKVENINEQECVFTIPYYYAELSVTKKIISIMANDYSKLNIDAEKEIKNYEMENNIKLDKTQKEAIKGACSSGMEIITGGPGTGKTTIINCIADIFENKGFKVGMAAPTGRAAKRMQETTSREAKTIHRLLELGYGEEDSGKMFFMKNEDDPLEFDVIIVDEASMIDIMLMNYLLKAVSPGTRLIMVGDVDQLPSVGPGNVLKDLIESQCAKVVRLTKIFRQGNESMIVVNAHLINEGDMPILNKKEGDFYFIKGEDQERILNTLLQLVSDRLPSFNGKWDKLKDIQVLSPTKRGTLGVDNLNIKLQEILNHNDNPTMEKIYGDIHFRVGDKVMQIKNNYSLEWSDTNGNTGKGIYNGDIGYVDHIDSMKNLVVRFEEDKLVKYDNGNLDELVLAYAITIHKSQGSEFPVVVIPMFMGPPMLMNKNLIYTGVTRAKKLLVMVGSDKALSYMISNDRTFERYSALCWRIRSIMNIH</sequence>
<evidence type="ECO:0000256" key="2">
    <source>
        <dbReference type="ARBA" id="ARBA00022840"/>
    </source>
</evidence>
<dbReference type="STRING" id="1121331.SAMN02745248_00872"/>
<dbReference type="NCBIfam" id="TIGR01448">
    <property type="entry name" value="recD_rel"/>
    <property type="match status" value="1"/>
</dbReference>
<dbReference type="GO" id="GO:0005524">
    <property type="term" value="F:ATP binding"/>
    <property type="evidence" value="ECO:0007669"/>
    <property type="project" value="UniProtKB-UniRule"/>
</dbReference>
<dbReference type="PANTHER" id="PTHR43788">
    <property type="entry name" value="DNA2/NAM7 HELICASE FAMILY MEMBER"/>
    <property type="match status" value="1"/>
</dbReference>
<accession>A0A1M6LYR5</accession>
<keyword evidence="3" id="KW-0238">DNA-binding</keyword>
<dbReference type="EC" id="5.6.2.3" evidence="3"/>
<reference evidence="7 8" key="1">
    <citation type="submission" date="2016-11" db="EMBL/GenBank/DDBJ databases">
        <authorList>
            <person name="Jaros S."/>
            <person name="Januszkiewicz K."/>
            <person name="Wedrychowicz H."/>
        </authorList>
    </citation>
    <scope>NUCLEOTIDE SEQUENCE [LARGE SCALE GENOMIC DNA]</scope>
    <source>
        <strain evidence="7 8">DSM 3090</strain>
    </source>
</reference>
<dbReference type="GO" id="GO:0006281">
    <property type="term" value="P:DNA repair"/>
    <property type="evidence" value="ECO:0007669"/>
    <property type="project" value="InterPro"/>
</dbReference>
<keyword evidence="4" id="KW-0175">Coiled coil</keyword>
<dbReference type="Pfam" id="PF13538">
    <property type="entry name" value="UvrD_C_2"/>
    <property type="match status" value="1"/>
</dbReference>
<dbReference type="InterPro" id="IPR003593">
    <property type="entry name" value="AAA+_ATPase"/>
</dbReference>
<dbReference type="PANTHER" id="PTHR43788:SF6">
    <property type="entry name" value="DNA HELICASE B"/>
    <property type="match status" value="1"/>
</dbReference>
<dbReference type="InterPro" id="IPR050534">
    <property type="entry name" value="Coronavir_polyprotein_1ab"/>
</dbReference>
<comment type="similarity">
    <text evidence="3">Belongs to the RecD family. RecD2 subfamily.</text>
</comment>
<dbReference type="Gene3D" id="1.10.150.20">
    <property type="entry name" value="5' to 3' exonuclease, C-terminal subdomain"/>
    <property type="match status" value="1"/>
</dbReference>
<dbReference type="Proteomes" id="UP000183952">
    <property type="component" value="Unassembled WGS sequence"/>
</dbReference>
<dbReference type="OrthoDB" id="9803432at2"/>
<dbReference type="InterPro" id="IPR041451">
    <property type="entry name" value="RecD2_SH13"/>
</dbReference>
<dbReference type="GO" id="GO:0043139">
    <property type="term" value="F:5'-3' DNA helicase activity"/>
    <property type="evidence" value="ECO:0007669"/>
    <property type="project" value="UniProtKB-UniRule"/>
</dbReference>
<dbReference type="SUPFAM" id="SSF47781">
    <property type="entry name" value="RuvA domain 2-like"/>
    <property type="match status" value="1"/>
</dbReference>
<dbReference type="InterPro" id="IPR055446">
    <property type="entry name" value="RecD2_N_OB"/>
</dbReference>
<dbReference type="EMBL" id="FRAD01000006">
    <property type="protein sequence ID" value="SHJ76359.1"/>
    <property type="molecule type" value="Genomic_DNA"/>
</dbReference>
<dbReference type="SUPFAM" id="SSF52540">
    <property type="entry name" value="P-loop containing nucleoside triphosphate hydrolases"/>
    <property type="match status" value="1"/>
</dbReference>
<dbReference type="GO" id="GO:0003677">
    <property type="term" value="F:DNA binding"/>
    <property type="evidence" value="ECO:0007669"/>
    <property type="project" value="UniProtKB-UniRule"/>
</dbReference>
<keyword evidence="3" id="KW-0347">Helicase</keyword>
<dbReference type="Pfam" id="PF14490">
    <property type="entry name" value="HHH_RecD2"/>
    <property type="match status" value="1"/>
</dbReference>
<evidence type="ECO:0000259" key="5">
    <source>
        <dbReference type="SMART" id="SM00278"/>
    </source>
</evidence>
<dbReference type="Pfam" id="PF23139">
    <property type="entry name" value="OB_YrrC"/>
    <property type="match status" value="1"/>
</dbReference>
<keyword evidence="8" id="KW-1185">Reference proteome</keyword>
<dbReference type="GO" id="GO:0009338">
    <property type="term" value="C:exodeoxyribonuclease V complex"/>
    <property type="evidence" value="ECO:0007669"/>
    <property type="project" value="TreeGrafter"/>
</dbReference>
<dbReference type="Pfam" id="PF13604">
    <property type="entry name" value="AAA_30"/>
    <property type="match status" value="1"/>
</dbReference>
<gene>
    <name evidence="3" type="primary">recD2</name>
    <name evidence="7" type="ORF">SAMN02745248_00872</name>
</gene>
<dbReference type="InterPro" id="IPR010994">
    <property type="entry name" value="RuvA_2-like"/>
</dbReference>
<dbReference type="Pfam" id="PF14520">
    <property type="entry name" value="HHH_5"/>
    <property type="match status" value="1"/>
</dbReference>
<name>A0A1M6LYR5_9CLOT</name>